<dbReference type="SUPFAM" id="SSF53850">
    <property type="entry name" value="Periplasmic binding protein-like II"/>
    <property type="match status" value="1"/>
</dbReference>
<accession>A0A9D2KX36</accession>
<dbReference type="AlphaFoldDB" id="A0A9D2KX36"/>
<dbReference type="InterPro" id="IPR050490">
    <property type="entry name" value="Bact_solute-bd_prot1"/>
</dbReference>
<protein>
    <submittedName>
        <fullName evidence="1">Extracellular solute-binding protein</fullName>
    </submittedName>
</protein>
<dbReference type="CDD" id="cd14489">
    <property type="entry name" value="CBM_SBP_bac_1_like"/>
    <property type="match status" value="1"/>
</dbReference>
<evidence type="ECO:0000313" key="2">
    <source>
        <dbReference type="Proteomes" id="UP000886856"/>
    </source>
</evidence>
<dbReference type="Gene3D" id="2.60.120.260">
    <property type="entry name" value="Galactose-binding domain-like"/>
    <property type="match status" value="2"/>
</dbReference>
<reference evidence="1" key="2">
    <citation type="submission" date="2021-04" db="EMBL/GenBank/DDBJ databases">
        <authorList>
            <person name="Gilroy R."/>
        </authorList>
    </citation>
    <scope>NUCLEOTIDE SEQUENCE</scope>
    <source>
        <strain evidence="1">CHK171-505</strain>
    </source>
</reference>
<dbReference type="Gene3D" id="3.40.190.10">
    <property type="entry name" value="Periplasmic binding protein-like II"/>
    <property type="match status" value="1"/>
</dbReference>
<name>A0A9D2KX36_9LACT</name>
<reference evidence="1" key="1">
    <citation type="journal article" date="2021" name="PeerJ">
        <title>Extensive microbial diversity within the chicken gut microbiome revealed by metagenomics and culture.</title>
        <authorList>
            <person name="Gilroy R."/>
            <person name="Ravi A."/>
            <person name="Getino M."/>
            <person name="Pursley I."/>
            <person name="Horton D.L."/>
            <person name="Alikhan N.F."/>
            <person name="Baker D."/>
            <person name="Gharbi K."/>
            <person name="Hall N."/>
            <person name="Watson M."/>
            <person name="Adriaenssens E.M."/>
            <person name="Foster-Nyarko E."/>
            <person name="Jarju S."/>
            <person name="Secka A."/>
            <person name="Antonio M."/>
            <person name="Oren A."/>
            <person name="Chaudhuri R.R."/>
            <person name="La Ragione R."/>
            <person name="Hildebrand F."/>
            <person name="Pallen M.J."/>
        </authorList>
    </citation>
    <scope>NUCLEOTIDE SEQUENCE</scope>
    <source>
        <strain evidence="1">CHK171-505</strain>
    </source>
</reference>
<evidence type="ECO:0000313" key="1">
    <source>
        <dbReference type="EMBL" id="HJA91032.1"/>
    </source>
</evidence>
<dbReference type="EMBL" id="DWYW01000218">
    <property type="protein sequence ID" value="HJA91032.1"/>
    <property type="molecule type" value="Genomic_DNA"/>
</dbReference>
<dbReference type="PANTHER" id="PTHR43649">
    <property type="entry name" value="ARABINOSE-BINDING PROTEIN-RELATED"/>
    <property type="match status" value="1"/>
</dbReference>
<sequence length="972" mass="109649">MKESPVCTVRLVKKHYCLILAIMTGLLMVLSSKPIQAAVKSLEEFEAELDAYTTVENYQSYITNHLLDGHAVPEIRIPATDFSRVEGMDTTILTDYEGVSGDALLVDEAGLVEYEFEVAESGLYQIYLHYYPVEGNSAAIQRSLFIDGELPFSEFQLLEFPRIWVNKTNQWETDNQGNDIRPSQIEEAEWLTVAVEDSQGYVVEPLSVYLEKGSHSLTMISQREPMLLKDIILKSQETIPSYADYLAQHGQVSSHQNLITIEAETASKKSSQMLYPIQDQSSPAVTPYSAKALLNNTIGGNNWKSVGQWIEWEFAVEEEGYYQLSFHAKQNVMKGSQVSRRIMIDGQVPFEELNDYGFEYNSDWDRYTVADEEGDPYLIYLDAGSHQIRMEVILGGFSTIVGEVEQAIVDLNATYRKVIRITGVSPDEFRDYQIESSIPTLVSELTAVRDRLTVVLEDLQAIAGKGSDKEAVIITMRDQLNDLIKDPERFSKIIGSYKTNVSALGTWIMQVIEQPLQLDTIYFSGSEKALPKLNNSLLDKAVHETKKLYYSFILDYNVIGNVSDSEESITVWIGSGRDQANVLKQLADESFTYETGVNVTIELVDMNTLLQATLAGQGPDVALGVANDLPMNYGLRNAVVDLSEFEDVNDLYPNFYESAWEPYVYEQSVYALPETQTFPVMFYRKDILAELGLDIPQTWDEMKVALSVLSKNQMDLGMLPSEQIYAMLLYQKKGEYYTDNGMRSAIASEEGVEAFREFTQFYSDYTLDRETSVEQRFRTGESPIIIADYTTYNNLMVSAPDIRGLWGFTTVPGTVQEDGSVNKTVTSNGAMTATGGTTTTATVMMSASDDKENAWDFMKWWVSEDTQTSFGKELESLMGAAARYPTANKAAFENLPWPVKDYQALSSQMESLQGIPQVPGGYFTWRNVNNAFYKTVVSKTMAPREALTEYVRYINDEIDYKRNEFNLERAEE</sequence>
<gene>
    <name evidence="1" type="ORF">H9948_09615</name>
</gene>
<dbReference type="PANTHER" id="PTHR43649:SF27">
    <property type="entry name" value="EXTRACELLULAR SOLUTE-BINDING PROTEIN FAMILY 1"/>
    <property type="match status" value="1"/>
</dbReference>
<organism evidence="1 2">
    <name type="scientific">Candidatus Jeotgalibaca merdavium</name>
    <dbReference type="NCBI Taxonomy" id="2838627"/>
    <lineage>
        <taxon>Bacteria</taxon>
        <taxon>Bacillati</taxon>
        <taxon>Bacillota</taxon>
        <taxon>Bacilli</taxon>
        <taxon>Lactobacillales</taxon>
        <taxon>Carnobacteriaceae</taxon>
        <taxon>Jeotgalibaca</taxon>
    </lineage>
</organism>
<dbReference type="InterPro" id="IPR006059">
    <property type="entry name" value="SBP"/>
</dbReference>
<dbReference type="Proteomes" id="UP000886856">
    <property type="component" value="Unassembled WGS sequence"/>
</dbReference>
<proteinExistence type="predicted"/>
<dbReference type="Pfam" id="PF01547">
    <property type="entry name" value="SBP_bac_1"/>
    <property type="match status" value="1"/>
</dbReference>
<comment type="caution">
    <text evidence="1">The sequence shown here is derived from an EMBL/GenBank/DDBJ whole genome shotgun (WGS) entry which is preliminary data.</text>
</comment>